<evidence type="ECO:0000313" key="2">
    <source>
        <dbReference type="Proteomes" id="UP000828941"/>
    </source>
</evidence>
<keyword evidence="2" id="KW-1185">Reference proteome</keyword>
<reference evidence="1 2" key="1">
    <citation type="journal article" date="2022" name="DNA Res.">
        <title>Chromosomal-level genome assembly of the orchid tree Bauhinia variegata (Leguminosae; Cercidoideae) supports the allotetraploid origin hypothesis of Bauhinia.</title>
        <authorList>
            <person name="Zhong Y."/>
            <person name="Chen Y."/>
            <person name="Zheng D."/>
            <person name="Pang J."/>
            <person name="Liu Y."/>
            <person name="Luo S."/>
            <person name="Meng S."/>
            <person name="Qian L."/>
            <person name="Wei D."/>
            <person name="Dai S."/>
            <person name="Zhou R."/>
        </authorList>
    </citation>
    <scope>NUCLEOTIDE SEQUENCE [LARGE SCALE GENOMIC DNA]</scope>
    <source>
        <strain evidence="1">BV-YZ2020</strain>
    </source>
</reference>
<protein>
    <submittedName>
        <fullName evidence="1">Uncharacterized protein</fullName>
    </submittedName>
</protein>
<organism evidence="1 2">
    <name type="scientific">Bauhinia variegata</name>
    <name type="common">Purple orchid tree</name>
    <name type="synonym">Phanera variegata</name>
    <dbReference type="NCBI Taxonomy" id="167791"/>
    <lineage>
        <taxon>Eukaryota</taxon>
        <taxon>Viridiplantae</taxon>
        <taxon>Streptophyta</taxon>
        <taxon>Embryophyta</taxon>
        <taxon>Tracheophyta</taxon>
        <taxon>Spermatophyta</taxon>
        <taxon>Magnoliopsida</taxon>
        <taxon>eudicotyledons</taxon>
        <taxon>Gunneridae</taxon>
        <taxon>Pentapetalae</taxon>
        <taxon>rosids</taxon>
        <taxon>fabids</taxon>
        <taxon>Fabales</taxon>
        <taxon>Fabaceae</taxon>
        <taxon>Cercidoideae</taxon>
        <taxon>Cercideae</taxon>
        <taxon>Bauhiniinae</taxon>
        <taxon>Bauhinia</taxon>
    </lineage>
</organism>
<name>A0ACB9KY97_BAUVA</name>
<sequence>MADSVESLISISELVSTASTKKRVRIFGGEVPAILSNSDMSTELPTSLKLFNGQSQCVYPRFGISCLKKYRIVILLHEGLADRNSAKSREGAFLGFECLPIDKGYFHMHYVYMVSDINSATNVATHCDLK</sequence>
<proteinExistence type="predicted"/>
<accession>A0ACB9KY97</accession>
<dbReference type="Proteomes" id="UP000828941">
    <property type="component" value="Chromosome 13"/>
</dbReference>
<comment type="caution">
    <text evidence="1">The sequence shown here is derived from an EMBL/GenBank/DDBJ whole genome shotgun (WGS) entry which is preliminary data.</text>
</comment>
<gene>
    <name evidence="1" type="ORF">L6164_035225</name>
</gene>
<dbReference type="EMBL" id="CM039438">
    <property type="protein sequence ID" value="KAI4302001.1"/>
    <property type="molecule type" value="Genomic_DNA"/>
</dbReference>
<evidence type="ECO:0000313" key="1">
    <source>
        <dbReference type="EMBL" id="KAI4302001.1"/>
    </source>
</evidence>